<dbReference type="AlphaFoldDB" id="F6ELC1"/>
<proteinExistence type="predicted"/>
<gene>
    <name evidence="4" type="ordered locus">AS9A_0759</name>
</gene>
<dbReference type="KEGG" id="asd:AS9A_0759"/>
<evidence type="ECO:0000313" key="4">
    <source>
        <dbReference type="EMBL" id="AEF39213.1"/>
    </source>
</evidence>
<keyword evidence="4" id="KW-0223">Dioxygenase</keyword>
<keyword evidence="1" id="KW-0285">Flavoprotein</keyword>
<dbReference type="eggNOG" id="COG2070">
    <property type="taxonomic scope" value="Bacteria"/>
</dbReference>
<evidence type="ECO:0000313" key="5">
    <source>
        <dbReference type="Proteomes" id="UP000009235"/>
    </source>
</evidence>
<accession>F6ELC1</accession>
<dbReference type="InterPro" id="IPR013785">
    <property type="entry name" value="Aldolase_TIM"/>
</dbReference>
<keyword evidence="3" id="KW-0560">Oxidoreductase</keyword>
<evidence type="ECO:0000256" key="1">
    <source>
        <dbReference type="ARBA" id="ARBA00022630"/>
    </source>
</evidence>
<name>F6ELC1_HOYSD</name>
<dbReference type="PANTHER" id="PTHR32332">
    <property type="entry name" value="2-NITROPROPANE DIOXYGENASE"/>
    <property type="match status" value="1"/>
</dbReference>
<evidence type="ECO:0000256" key="2">
    <source>
        <dbReference type="ARBA" id="ARBA00022643"/>
    </source>
</evidence>
<dbReference type="EMBL" id="CP002786">
    <property type="protein sequence ID" value="AEF39213.1"/>
    <property type="molecule type" value="Genomic_DNA"/>
</dbReference>
<evidence type="ECO:0000256" key="3">
    <source>
        <dbReference type="ARBA" id="ARBA00023002"/>
    </source>
</evidence>
<protein>
    <submittedName>
        <fullName evidence="4">2-nitropropane dioxygenase family oxidoreductase</fullName>
    </submittedName>
</protein>
<organism evidence="4 5">
    <name type="scientific">Hoyosella subflava (strain DSM 45089 / JCM 17490 / NBRC 109087 / DQS3-9A1)</name>
    <name type="common">Amycolicicoccus subflavus</name>
    <dbReference type="NCBI Taxonomy" id="443218"/>
    <lineage>
        <taxon>Bacteria</taxon>
        <taxon>Bacillati</taxon>
        <taxon>Actinomycetota</taxon>
        <taxon>Actinomycetes</taxon>
        <taxon>Mycobacteriales</taxon>
        <taxon>Hoyosellaceae</taxon>
        <taxon>Hoyosella</taxon>
    </lineage>
</organism>
<dbReference type="Pfam" id="PF03060">
    <property type="entry name" value="NMO"/>
    <property type="match status" value="1"/>
</dbReference>
<dbReference type="HOGENOM" id="CLU_038732_1_0_11"/>
<dbReference type="GO" id="GO:0051213">
    <property type="term" value="F:dioxygenase activity"/>
    <property type="evidence" value="ECO:0007669"/>
    <property type="project" value="UniProtKB-KW"/>
</dbReference>
<dbReference type="Gene3D" id="3.20.20.70">
    <property type="entry name" value="Aldolase class I"/>
    <property type="match status" value="1"/>
</dbReference>
<dbReference type="InterPro" id="IPR004136">
    <property type="entry name" value="NMO"/>
</dbReference>
<keyword evidence="2" id="KW-0288">FMN</keyword>
<dbReference type="Proteomes" id="UP000009235">
    <property type="component" value="Chromosome"/>
</dbReference>
<dbReference type="CDD" id="cd04730">
    <property type="entry name" value="NPD_like"/>
    <property type="match status" value="1"/>
</dbReference>
<keyword evidence="5" id="KW-1185">Reference proteome</keyword>
<dbReference type="STRING" id="443218.AS9A_0759"/>
<sequence>MFTGKREEKLMFRTRFTEQFGTEHPIVCGGMTGLGTAQLISAVANAGALGFLTALTQPSPEALVEEIRRTRDLTDKPFGVNLTILPTIDPVPYDEYRAAIIEAGIAVVETAGSSPEPHLPDFHGAGVKVIHKATSVRHALSAERKGVDAISIDGFECAGHPGEDDVPGLILIPAAVRALSVPVIASGGIATGEGLAAALALGADAVNMGTRFMATNEAPIHPNVKAQIVANTERDTVVVFRQFKNSARVAKNSISERVAEIGGRPGATFADVAALASGVRGRAKVLDQGEMEDGMWWAGQTQGLIHEVDAVDKVVRKIIADAERAVGRVSSLVDRRVAAQ</sequence>
<dbReference type="SUPFAM" id="SSF51412">
    <property type="entry name" value="Inosine monophosphate dehydrogenase (IMPDH)"/>
    <property type="match status" value="1"/>
</dbReference>
<dbReference type="GO" id="GO:0018580">
    <property type="term" value="F:nitronate monooxygenase activity"/>
    <property type="evidence" value="ECO:0007669"/>
    <property type="project" value="InterPro"/>
</dbReference>
<dbReference type="PANTHER" id="PTHR32332:SF20">
    <property type="entry name" value="2-NITROPROPANE DIOXYGENASE-LIKE PROTEIN"/>
    <property type="match status" value="1"/>
</dbReference>
<reference evidence="4 5" key="1">
    <citation type="journal article" date="2011" name="J. Bacteriol.">
        <title>Complete genome sequence of Amycolicicoccus subflavus DQS3-9A1T, an actinomycete isolated from crude oil-polluted soil.</title>
        <authorList>
            <person name="Cai M."/>
            <person name="Chen W.M."/>
            <person name="Nie Y."/>
            <person name="Chi C.Q."/>
            <person name="Wang Y.N."/>
            <person name="Tang Y.Q."/>
            <person name="Li G.Y."/>
            <person name="Wu X.L."/>
        </authorList>
    </citation>
    <scope>NUCLEOTIDE SEQUENCE [LARGE SCALE GENOMIC DNA]</scope>
    <source>
        <strain evidence="5">DSM 45089 / DQS3-9A1</strain>
    </source>
</reference>